<dbReference type="InterPro" id="IPR011004">
    <property type="entry name" value="Trimer_LpxA-like_sf"/>
</dbReference>
<dbReference type="Proteomes" id="UP000005540">
    <property type="component" value="Unassembled WGS sequence"/>
</dbReference>
<dbReference type="OrthoDB" id="9803036at2"/>
<dbReference type="GO" id="GO:0016740">
    <property type="term" value="F:transferase activity"/>
    <property type="evidence" value="ECO:0007669"/>
    <property type="project" value="UniProtKB-KW"/>
</dbReference>
<protein>
    <submittedName>
        <fullName evidence="1">Hexapeptide transferase family protein</fullName>
    </submittedName>
</protein>
<dbReference type="Pfam" id="PF00132">
    <property type="entry name" value="Hexapep"/>
    <property type="match status" value="2"/>
</dbReference>
<keyword evidence="1" id="KW-0808">Transferase</keyword>
<dbReference type="EMBL" id="ABZS01000098">
    <property type="protein sequence ID" value="EEP60422.1"/>
    <property type="molecule type" value="Genomic_DNA"/>
</dbReference>
<dbReference type="CDD" id="cd04645">
    <property type="entry name" value="LbH_gamma_CA_like"/>
    <property type="match status" value="1"/>
</dbReference>
<proteinExistence type="predicted"/>
<dbReference type="InterPro" id="IPR047324">
    <property type="entry name" value="LbH_gamma_CA-like"/>
</dbReference>
<organism evidence="1 2">
    <name type="scientific">Sulfurihydrogenibium yellowstonense SS-5</name>
    <dbReference type="NCBI Taxonomy" id="432331"/>
    <lineage>
        <taxon>Bacteria</taxon>
        <taxon>Pseudomonadati</taxon>
        <taxon>Aquificota</taxon>
        <taxon>Aquificia</taxon>
        <taxon>Aquificales</taxon>
        <taxon>Hydrogenothermaceae</taxon>
        <taxon>Sulfurihydrogenibium</taxon>
    </lineage>
</organism>
<accession>C4FKI2</accession>
<dbReference type="Gene3D" id="2.160.10.10">
    <property type="entry name" value="Hexapeptide repeat proteins"/>
    <property type="match status" value="1"/>
</dbReference>
<dbReference type="RefSeq" id="WP_007547159.1">
    <property type="nucleotide sequence ID" value="NZ_ABZS01000098.1"/>
</dbReference>
<reference evidence="1 2" key="1">
    <citation type="submission" date="2009-04" db="EMBL/GenBank/DDBJ databases">
        <authorList>
            <person name="Reysenbach A.-L."/>
            <person name="Heidelberg J.F."/>
            <person name="Nelson W.C."/>
        </authorList>
    </citation>
    <scope>NUCLEOTIDE SEQUENCE [LARGE SCALE GENOMIC DNA]</scope>
    <source>
        <strain evidence="1 2">SS-5</strain>
    </source>
</reference>
<evidence type="ECO:0000313" key="2">
    <source>
        <dbReference type="Proteomes" id="UP000005540"/>
    </source>
</evidence>
<dbReference type="InterPro" id="IPR050484">
    <property type="entry name" value="Transf_Hexapept/Carb_Anhydrase"/>
</dbReference>
<sequence>MAIIKPYKGIHPKIDQTVFVAENAVIIGDVEIGKDSSIWYNVVIRGDVNYIRIGERTNIQDGTIIHVDHKRYPTIIGNNVTVGHKVMLHACTIEDYCLIGMSATVMDGVIVGKYSIVAAGALVTPGKVIEPYSLWAGVPAKFVRKLTEEEIAWLEKSAENYVKYKNSYLEEGLG</sequence>
<dbReference type="PANTHER" id="PTHR13061">
    <property type="entry name" value="DYNACTIN SUBUNIT P25"/>
    <property type="match status" value="1"/>
</dbReference>
<name>C4FKI2_9AQUI</name>
<gene>
    <name evidence="1" type="ORF">SULYE_1082</name>
</gene>
<dbReference type="PANTHER" id="PTHR13061:SF29">
    <property type="entry name" value="GAMMA CARBONIC ANHYDRASE-LIKE 1, MITOCHONDRIAL-RELATED"/>
    <property type="match status" value="1"/>
</dbReference>
<dbReference type="AlphaFoldDB" id="C4FKI2"/>
<dbReference type="SUPFAM" id="SSF51161">
    <property type="entry name" value="Trimeric LpxA-like enzymes"/>
    <property type="match status" value="1"/>
</dbReference>
<keyword evidence="2" id="KW-1185">Reference proteome</keyword>
<comment type="caution">
    <text evidence="1">The sequence shown here is derived from an EMBL/GenBank/DDBJ whole genome shotgun (WGS) entry which is preliminary data.</text>
</comment>
<evidence type="ECO:0000313" key="1">
    <source>
        <dbReference type="EMBL" id="EEP60422.1"/>
    </source>
</evidence>
<dbReference type="InterPro" id="IPR001451">
    <property type="entry name" value="Hexapep"/>
</dbReference>